<dbReference type="Proteomes" id="UP000007875">
    <property type="component" value="Unassembled WGS sequence"/>
</dbReference>
<evidence type="ECO:0000256" key="1">
    <source>
        <dbReference type="SAM" id="MobiDB-lite"/>
    </source>
</evidence>
<reference evidence="2" key="3">
    <citation type="submission" date="2025-09" db="UniProtKB">
        <authorList>
            <consortium name="Ensembl"/>
        </authorList>
    </citation>
    <scope>IDENTIFICATION</scope>
</reference>
<feature type="compositionally biased region" description="Low complexity" evidence="1">
    <location>
        <begin position="184"/>
        <end position="198"/>
    </location>
</feature>
<reference evidence="2" key="2">
    <citation type="submission" date="2025-08" db="UniProtKB">
        <authorList>
            <consortium name="Ensembl"/>
        </authorList>
    </citation>
    <scope>IDENTIFICATION</scope>
</reference>
<feature type="compositionally biased region" description="Polar residues" evidence="1">
    <location>
        <begin position="132"/>
        <end position="149"/>
    </location>
</feature>
<reference evidence="3" key="1">
    <citation type="submission" date="2003-08" db="EMBL/GenBank/DDBJ databases">
        <authorList>
            <person name="Birren B."/>
            <person name="Nusbaum C."/>
            <person name="Abebe A."/>
            <person name="Abouelleil A."/>
            <person name="Adekoya E."/>
            <person name="Ait-zahra M."/>
            <person name="Allen N."/>
            <person name="Allen T."/>
            <person name="An P."/>
            <person name="Anderson M."/>
            <person name="Anderson S."/>
            <person name="Arachchi H."/>
            <person name="Armbruster J."/>
            <person name="Bachantsang P."/>
            <person name="Baldwin J."/>
            <person name="Barry A."/>
            <person name="Bayul T."/>
            <person name="Blitshsteyn B."/>
            <person name="Bloom T."/>
            <person name="Blye J."/>
            <person name="Boguslavskiy L."/>
            <person name="Borowsky M."/>
            <person name="Boukhgalter B."/>
            <person name="Brunache A."/>
            <person name="Butler J."/>
            <person name="Calixte N."/>
            <person name="Calvo S."/>
            <person name="Camarata J."/>
            <person name="Campo K."/>
            <person name="Chang J."/>
            <person name="Cheshatsang Y."/>
            <person name="Citroen M."/>
            <person name="Collymore A."/>
            <person name="Considine T."/>
            <person name="Cook A."/>
            <person name="Cooke P."/>
            <person name="Corum B."/>
            <person name="Cuomo C."/>
            <person name="David R."/>
            <person name="Dawoe T."/>
            <person name="Degray S."/>
            <person name="Dodge S."/>
            <person name="Dooley K."/>
            <person name="Dorje P."/>
            <person name="Dorjee K."/>
            <person name="Dorris L."/>
            <person name="Duffey N."/>
            <person name="Dupes A."/>
            <person name="Elkins T."/>
            <person name="Engels R."/>
            <person name="Erickson J."/>
            <person name="Farina A."/>
            <person name="Faro S."/>
            <person name="Ferreira P."/>
            <person name="Fischer H."/>
            <person name="Fitzgerald M."/>
            <person name="Foley K."/>
            <person name="Gage D."/>
            <person name="Galagan J."/>
            <person name="Gearin G."/>
            <person name="Gnerre S."/>
            <person name="Gnirke A."/>
            <person name="Goyette A."/>
            <person name="Graham J."/>
            <person name="Grandbois E."/>
            <person name="Gyaltsen K."/>
            <person name="Hafez N."/>
            <person name="Hagopian D."/>
            <person name="Hagos B."/>
            <person name="Hall J."/>
            <person name="Hatcher B."/>
            <person name="Heller A."/>
            <person name="Higgins H."/>
            <person name="Honan T."/>
            <person name="Horn A."/>
            <person name="Houde N."/>
            <person name="Hughes L."/>
            <person name="Hulme W."/>
            <person name="Husby E."/>
            <person name="Iliev I."/>
            <person name="Jaffe D."/>
            <person name="Jones C."/>
            <person name="Kamal M."/>
            <person name="Kamat A."/>
            <person name="Kamvysselis M."/>
            <person name="Karlsson E."/>
            <person name="Kells C."/>
            <person name="Kieu A."/>
            <person name="Kisner P."/>
            <person name="Kodira C."/>
            <person name="Kulbokas E."/>
            <person name="Labutti K."/>
            <person name="Lama D."/>
            <person name="Landers T."/>
            <person name="Leger J."/>
            <person name="Levine S."/>
            <person name="Lewis D."/>
            <person name="Lewis T."/>
            <person name="Lindblad-toh K."/>
            <person name="Liu X."/>
            <person name="Lokyitsang T."/>
            <person name="Lokyitsang Y."/>
            <person name="Lucien O."/>
            <person name="Lui A."/>
            <person name="Ma L.J."/>
            <person name="Mabbitt R."/>
            <person name="Macdonald J."/>
            <person name="Maclean C."/>
            <person name="Major J."/>
            <person name="Manning J."/>
            <person name="Marabella R."/>
            <person name="Maru K."/>
            <person name="Matthews C."/>
            <person name="Mauceli E."/>
            <person name="Mccarthy M."/>
            <person name="Mcdonough S."/>
            <person name="Mcghee T."/>
            <person name="Meldrim J."/>
            <person name="Meneus L."/>
            <person name="Mesirov J."/>
            <person name="Mihalev A."/>
            <person name="Mihova T."/>
            <person name="Mikkelsen T."/>
            <person name="Mlenga V."/>
            <person name="Moru K."/>
            <person name="Mozes J."/>
            <person name="Mulrain L."/>
            <person name="Munson G."/>
            <person name="Naylor J."/>
            <person name="Newes C."/>
            <person name="Nguyen C."/>
            <person name="Nguyen N."/>
            <person name="Nguyen T."/>
            <person name="Nicol R."/>
            <person name="Nielsen C."/>
            <person name="Nizzari M."/>
            <person name="Norbu C."/>
            <person name="Norbu N."/>
            <person name="O'donnell P."/>
            <person name="Okoawo O."/>
            <person name="O'leary S."/>
            <person name="Omotosho B."/>
            <person name="O'neill K."/>
            <person name="Osman S."/>
            <person name="Parker S."/>
            <person name="Perrin D."/>
            <person name="Phunkhang P."/>
            <person name="Piqani B."/>
            <person name="Purcell S."/>
            <person name="Rachupka T."/>
            <person name="Ramasamy U."/>
            <person name="Rameau R."/>
            <person name="Ray V."/>
            <person name="Raymond C."/>
            <person name="Retta R."/>
            <person name="Richardson S."/>
            <person name="Rise C."/>
            <person name="Rodriguez J."/>
            <person name="Rogers J."/>
            <person name="Rogov P."/>
            <person name="Rutman M."/>
            <person name="Schupbach R."/>
            <person name="Seaman C."/>
            <person name="Settipalli S."/>
            <person name="Sharpe T."/>
            <person name="Sheridan J."/>
            <person name="Sherpa N."/>
            <person name="Shi J."/>
            <person name="Smirnov S."/>
            <person name="Smith C."/>
            <person name="Sougnez C."/>
            <person name="Spencer B."/>
            <person name="Stalker J."/>
            <person name="Stange-thomann N."/>
            <person name="Stavropoulos S."/>
            <person name="Stetson K."/>
            <person name="Stone C."/>
            <person name="Stone S."/>
            <person name="Stubbs M."/>
            <person name="Talamas J."/>
            <person name="Tchuinga P."/>
            <person name="Tenzing P."/>
            <person name="Tesfaye S."/>
            <person name="Theodore J."/>
            <person name="Thoulutsang Y."/>
            <person name="Topham K."/>
            <person name="Towey S."/>
            <person name="Tsamla T."/>
            <person name="Tsomo N."/>
            <person name="Vallee D."/>
            <person name="Vassiliev H."/>
            <person name="Venkataraman V."/>
            <person name="Vinson J."/>
            <person name="Vo A."/>
            <person name="Wade C."/>
            <person name="Wang S."/>
            <person name="Wangchuk T."/>
            <person name="Wangdi T."/>
            <person name="Whittaker C."/>
            <person name="Wilkinson J."/>
            <person name="Wu Y."/>
            <person name="Wyman D."/>
            <person name="Yadav S."/>
            <person name="Yang S."/>
            <person name="Yang X."/>
            <person name="Yeager S."/>
            <person name="Yee E."/>
            <person name="Young G."/>
            <person name="Zainoun J."/>
            <person name="Zembeck L."/>
            <person name="Zimmer A."/>
            <person name="Zody M."/>
            <person name="Lander E."/>
        </authorList>
    </citation>
    <scope>NUCLEOTIDE SEQUENCE [LARGE SCALE GENOMIC DNA]</scope>
</reference>
<feature type="compositionally biased region" description="Basic and acidic residues" evidence="1">
    <location>
        <begin position="234"/>
        <end position="244"/>
    </location>
</feature>
<feature type="region of interest" description="Disordered" evidence="1">
    <location>
        <begin position="30"/>
        <end position="51"/>
    </location>
</feature>
<feature type="region of interest" description="Disordered" evidence="1">
    <location>
        <begin position="123"/>
        <end position="149"/>
    </location>
</feature>
<dbReference type="Ensembl" id="ENSCSAVT00000010394.1">
    <property type="protein sequence ID" value="ENSCSAVP00000010269.1"/>
    <property type="gene ID" value="ENSCSAVG00000006053.1"/>
</dbReference>
<protein>
    <submittedName>
        <fullName evidence="2">Uncharacterized protein</fullName>
    </submittedName>
</protein>
<organism evidence="2 3">
    <name type="scientific">Ciona savignyi</name>
    <name type="common">Pacific transparent sea squirt</name>
    <dbReference type="NCBI Taxonomy" id="51511"/>
    <lineage>
        <taxon>Eukaryota</taxon>
        <taxon>Metazoa</taxon>
        <taxon>Chordata</taxon>
        <taxon>Tunicata</taxon>
        <taxon>Ascidiacea</taxon>
        <taxon>Phlebobranchia</taxon>
        <taxon>Cionidae</taxon>
        <taxon>Ciona</taxon>
    </lineage>
</organism>
<proteinExistence type="predicted"/>
<name>H2YY58_CIOSA</name>
<evidence type="ECO:0000313" key="3">
    <source>
        <dbReference type="Proteomes" id="UP000007875"/>
    </source>
</evidence>
<accession>H2YY58</accession>
<sequence>MALTSSRLNSPIGMDNIKCTLNFSDEAMEDSGVNVPASPKSTKSWKNPKRIYTPSPVKRSLFFQARDSNCAAPKSLRRNPRKLHKTSLGLSHIAKQDEDNFMSDEDDSKTLSVPFKTYSQRRDSGCLDYDENTPTASPMRSSTALSFNSCSSGDENNSDSCFSSPIRCSALHSPRRNPRFPIATSPSSSSGVSCTSPVRSPPETPPHTRKLRALTLFDTPRTPKTLMSKIKSRINQENEGEKMT</sequence>
<evidence type="ECO:0000313" key="2">
    <source>
        <dbReference type="Ensembl" id="ENSCSAVP00000010269.1"/>
    </source>
</evidence>
<keyword evidence="3" id="KW-1185">Reference proteome</keyword>
<dbReference type="AlphaFoldDB" id="H2YY58"/>
<feature type="region of interest" description="Disordered" evidence="1">
    <location>
        <begin position="172"/>
        <end position="244"/>
    </location>
</feature>
<dbReference type="GeneTree" id="ENSGT00940000170756"/>
<dbReference type="HOGENOM" id="CLU_1140179_0_0_1"/>